<sequence>MTDQPPVSLAFLDEVLVGVLVLCVVLALVVVLSRIRIARRRETVKQRLAPLRHDLLAVGAGEDESGQARSRLAQDREAGTDLDRAVVDLLTKVRGTPADDLVSVLRERDAVAKARRALGSRSSVKRARATRTLGLLRDPALTLDLVRMLDDRSGEVRIVAARSVGALGPEAGPSAAASVLRAVRSRRSAPGVPATVAMGTLTQLGVQSEPAVALGLTDEDAGVRNVAAAVAGHSLFLSCTPRLTELAAHDPDRMVRVSATEALGSVGRPADVEPIARLLAPHEPPAVRRAAARALGELGGQMAVDAMVRVLADDDRSLAVTSATALSQSEHGRSAIRAVSLDDDAAPTARSAVAGVLQMLDLRDTGRGAR</sequence>
<dbReference type="RefSeq" id="WP_147065842.1">
    <property type="nucleotide sequence ID" value="NZ_BAABDN010000002.1"/>
</dbReference>
<organism evidence="2 3">
    <name type="scientific">Knoellia locipacati</name>
    <dbReference type="NCBI Taxonomy" id="882824"/>
    <lineage>
        <taxon>Bacteria</taxon>
        <taxon>Bacillati</taxon>
        <taxon>Actinomycetota</taxon>
        <taxon>Actinomycetes</taxon>
        <taxon>Micrococcales</taxon>
        <taxon>Intrasporangiaceae</taxon>
        <taxon>Knoellia</taxon>
    </lineage>
</organism>
<dbReference type="EMBL" id="BKBA01000009">
    <property type="protein sequence ID" value="GEQ14599.1"/>
    <property type="molecule type" value="Genomic_DNA"/>
</dbReference>
<name>A0A512T343_9MICO</name>
<keyword evidence="1" id="KW-0472">Membrane</keyword>
<dbReference type="SMART" id="SM00567">
    <property type="entry name" value="EZ_HEAT"/>
    <property type="match status" value="3"/>
</dbReference>
<accession>A0A512T343</accession>
<dbReference type="GO" id="GO:0016491">
    <property type="term" value="F:oxidoreductase activity"/>
    <property type="evidence" value="ECO:0007669"/>
    <property type="project" value="TreeGrafter"/>
</dbReference>
<evidence type="ECO:0000256" key="1">
    <source>
        <dbReference type="SAM" id="Phobius"/>
    </source>
</evidence>
<comment type="caution">
    <text evidence="2">The sequence shown here is derived from an EMBL/GenBank/DDBJ whole genome shotgun (WGS) entry which is preliminary data.</text>
</comment>
<keyword evidence="3" id="KW-1185">Reference proteome</keyword>
<evidence type="ECO:0000313" key="3">
    <source>
        <dbReference type="Proteomes" id="UP000321793"/>
    </source>
</evidence>
<dbReference type="InterPro" id="IPR011989">
    <property type="entry name" value="ARM-like"/>
</dbReference>
<dbReference type="PANTHER" id="PTHR12697">
    <property type="entry name" value="PBS LYASE HEAT-LIKE PROTEIN"/>
    <property type="match status" value="1"/>
</dbReference>
<proteinExistence type="predicted"/>
<dbReference type="OrthoDB" id="8912726at2"/>
<keyword evidence="1" id="KW-0812">Transmembrane</keyword>
<reference evidence="2 3" key="1">
    <citation type="submission" date="2019-07" db="EMBL/GenBank/DDBJ databases">
        <title>Whole genome shotgun sequence of Knoellia locipacati NBRC 109775.</title>
        <authorList>
            <person name="Hosoyama A."/>
            <person name="Uohara A."/>
            <person name="Ohji S."/>
            <person name="Ichikawa N."/>
        </authorList>
    </citation>
    <scope>NUCLEOTIDE SEQUENCE [LARGE SCALE GENOMIC DNA]</scope>
    <source>
        <strain evidence="2 3">NBRC 109775</strain>
    </source>
</reference>
<feature type="transmembrane region" description="Helical" evidence="1">
    <location>
        <begin position="15"/>
        <end position="37"/>
    </location>
</feature>
<dbReference type="SUPFAM" id="SSF48371">
    <property type="entry name" value="ARM repeat"/>
    <property type="match status" value="1"/>
</dbReference>
<keyword evidence="1" id="KW-1133">Transmembrane helix</keyword>
<protein>
    <recommendedName>
        <fullName evidence="4">HEAT repeat-containing PBS lyase</fullName>
    </recommendedName>
</protein>
<dbReference type="Gene3D" id="1.25.10.10">
    <property type="entry name" value="Leucine-rich Repeat Variant"/>
    <property type="match status" value="2"/>
</dbReference>
<dbReference type="InterPro" id="IPR016024">
    <property type="entry name" value="ARM-type_fold"/>
</dbReference>
<dbReference type="Pfam" id="PF13646">
    <property type="entry name" value="HEAT_2"/>
    <property type="match status" value="1"/>
</dbReference>
<dbReference type="Proteomes" id="UP000321793">
    <property type="component" value="Unassembled WGS sequence"/>
</dbReference>
<evidence type="ECO:0008006" key="4">
    <source>
        <dbReference type="Google" id="ProtNLM"/>
    </source>
</evidence>
<dbReference type="InterPro" id="IPR004155">
    <property type="entry name" value="PBS_lyase_HEAT"/>
</dbReference>
<dbReference type="PANTHER" id="PTHR12697:SF5">
    <property type="entry name" value="DEOXYHYPUSINE HYDROXYLASE"/>
    <property type="match status" value="1"/>
</dbReference>
<dbReference type="AlphaFoldDB" id="A0A512T343"/>
<gene>
    <name evidence="2" type="ORF">KLO01_26460</name>
</gene>
<evidence type="ECO:0000313" key="2">
    <source>
        <dbReference type="EMBL" id="GEQ14599.1"/>
    </source>
</evidence>